<proteinExistence type="predicted"/>
<name>A0A914Z047_9BILA</name>
<dbReference type="Proteomes" id="UP000887577">
    <property type="component" value="Unplaced"/>
</dbReference>
<keyword evidence="1" id="KW-1185">Reference proteome</keyword>
<dbReference type="WBParaSite" id="PSU_v2.g5551.t1">
    <property type="protein sequence ID" value="PSU_v2.g5551.t1"/>
    <property type="gene ID" value="PSU_v2.g5551"/>
</dbReference>
<evidence type="ECO:0000313" key="2">
    <source>
        <dbReference type="WBParaSite" id="PSU_v2.g5551.t1"/>
    </source>
</evidence>
<evidence type="ECO:0000313" key="1">
    <source>
        <dbReference type="Proteomes" id="UP000887577"/>
    </source>
</evidence>
<dbReference type="AlphaFoldDB" id="A0A914Z047"/>
<protein>
    <submittedName>
        <fullName evidence="2">Uncharacterized protein</fullName>
    </submittedName>
</protein>
<accession>A0A914Z047</accession>
<sequence length="68" mass="7470">MLNLGHKMDTEKALSSCPSNVSTTILLVHQPNGVARVLTTLEKINKNVDLILSGDIPVNEYLIIKIEL</sequence>
<organism evidence="1 2">
    <name type="scientific">Panagrolaimus superbus</name>
    <dbReference type="NCBI Taxonomy" id="310955"/>
    <lineage>
        <taxon>Eukaryota</taxon>
        <taxon>Metazoa</taxon>
        <taxon>Ecdysozoa</taxon>
        <taxon>Nematoda</taxon>
        <taxon>Chromadorea</taxon>
        <taxon>Rhabditida</taxon>
        <taxon>Tylenchina</taxon>
        <taxon>Panagrolaimomorpha</taxon>
        <taxon>Panagrolaimoidea</taxon>
        <taxon>Panagrolaimidae</taxon>
        <taxon>Panagrolaimus</taxon>
    </lineage>
</organism>
<reference evidence="2" key="1">
    <citation type="submission" date="2022-11" db="UniProtKB">
        <authorList>
            <consortium name="WormBaseParasite"/>
        </authorList>
    </citation>
    <scope>IDENTIFICATION</scope>
</reference>